<keyword evidence="4" id="KW-1185">Reference proteome</keyword>
<organism evidence="3 4">
    <name type="scientific">Meganyctiphanes norvegica</name>
    <name type="common">Northern krill</name>
    <name type="synonym">Thysanopoda norvegica</name>
    <dbReference type="NCBI Taxonomy" id="48144"/>
    <lineage>
        <taxon>Eukaryota</taxon>
        <taxon>Metazoa</taxon>
        <taxon>Ecdysozoa</taxon>
        <taxon>Arthropoda</taxon>
        <taxon>Crustacea</taxon>
        <taxon>Multicrustacea</taxon>
        <taxon>Malacostraca</taxon>
        <taxon>Eumalacostraca</taxon>
        <taxon>Eucarida</taxon>
        <taxon>Euphausiacea</taxon>
        <taxon>Euphausiidae</taxon>
        <taxon>Meganyctiphanes</taxon>
    </lineage>
</organism>
<dbReference type="AlphaFoldDB" id="A0AAV2S0Q3"/>
<evidence type="ECO:0000313" key="4">
    <source>
        <dbReference type="Proteomes" id="UP001497623"/>
    </source>
</evidence>
<sequence>MPISPATTVSTTPTRSSTTSPITFIDSQVPKAKITLSKGVIGPNPNEKIIVYWNLDHSALQEPLHTSQEDIQSEPKNRCLTQDWLGLYVAGESEVSKCLAWVWCHSEEGDTNHGRLTWHLDVPCVVPKNVCSVVIRYHSVVYGEVCLGSSSVIRVSQLSSGGSSCGSGTSGCYEGSASEDSELSEDEVLLQHPHNSFLCCNLIPFTIHNLSARGLRRGMFFQPDPYVKIRVSPGLGLPLLPHHKKEVRTNKVENTVNPTFTK</sequence>
<accession>A0AAV2S0Q3</accession>
<dbReference type="Gene3D" id="2.60.40.150">
    <property type="entry name" value="C2 domain"/>
    <property type="match status" value="1"/>
</dbReference>
<dbReference type="Proteomes" id="UP001497623">
    <property type="component" value="Unassembled WGS sequence"/>
</dbReference>
<dbReference type="InterPro" id="IPR000008">
    <property type="entry name" value="C2_dom"/>
</dbReference>
<feature type="region of interest" description="Disordered" evidence="1">
    <location>
        <begin position="1"/>
        <end position="22"/>
    </location>
</feature>
<feature type="domain" description="C2" evidence="2">
    <location>
        <begin position="206"/>
        <end position="260"/>
    </location>
</feature>
<gene>
    <name evidence="3" type="ORF">MNOR_LOCUS30871</name>
</gene>
<dbReference type="SUPFAM" id="SSF49562">
    <property type="entry name" value="C2 domain (Calcium/lipid-binding domain, CaLB)"/>
    <property type="match status" value="1"/>
</dbReference>
<dbReference type="Pfam" id="PF00168">
    <property type="entry name" value="C2"/>
    <property type="match status" value="1"/>
</dbReference>
<evidence type="ECO:0000256" key="1">
    <source>
        <dbReference type="SAM" id="MobiDB-lite"/>
    </source>
</evidence>
<comment type="caution">
    <text evidence="3">The sequence shown here is derived from an EMBL/GenBank/DDBJ whole genome shotgun (WGS) entry which is preliminary data.</text>
</comment>
<name>A0AAV2S0Q3_MEGNR</name>
<feature type="non-terminal residue" evidence="3">
    <location>
        <position position="262"/>
    </location>
</feature>
<proteinExistence type="predicted"/>
<evidence type="ECO:0000313" key="3">
    <source>
        <dbReference type="EMBL" id="CAL4151983.1"/>
    </source>
</evidence>
<dbReference type="EMBL" id="CAXKWB010038604">
    <property type="protein sequence ID" value="CAL4151983.1"/>
    <property type="molecule type" value="Genomic_DNA"/>
</dbReference>
<protein>
    <recommendedName>
        <fullName evidence="2">C2 domain-containing protein</fullName>
    </recommendedName>
</protein>
<evidence type="ECO:0000259" key="2">
    <source>
        <dbReference type="Pfam" id="PF00168"/>
    </source>
</evidence>
<reference evidence="3 4" key="1">
    <citation type="submission" date="2024-05" db="EMBL/GenBank/DDBJ databases">
        <authorList>
            <person name="Wallberg A."/>
        </authorList>
    </citation>
    <scope>NUCLEOTIDE SEQUENCE [LARGE SCALE GENOMIC DNA]</scope>
</reference>
<dbReference type="InterPro" id="IPR035892">
    <property type="entry name" value="C2_domain_sf"/>
</dbReference>